<dbReference type="AlphaFoldDB" id="A0A1Y2HPB1"/>
<accession>A0A1Y2HPB1</accession>
<evidence type="ECO:0000313" key="2">
    <source>
        <dbReference type="Proteomes" id="UP000193411"/>
    </source>
</evidence>
<proteinExistence type="predicted"/>
<reference evidence="1 2" key="1">
    <citation type="submission" date="2016-07" db="EMBL/GenBank/DDBJ databases">
        <title>Pervasive Adenine N6-methylation of Active Genes in Fungi.</title>
        <authorList>
            <consortium name="DOE Joint Genome Institute"/>
            <person name="Mondo S.J."/>
            <person name="Dannebaum R.O."/>
            <person name="Kuo R.C."/>
            <person name="Labutti K."/>
            <person name="Haridas S."/>
            <person name="Kuo A."/>
            <person name="Salamov A."/>
            <person name="Ahrendt S.R."/>
            <person name="Lipzen A."/>
            <person name="Sullivan W."/>
            <person name="Andreopoulos W.B."/>
            <person name="Clum A."/>
            <person name="Lindquist E."/>
            <person name="Daum C."/>
            <person name="Ramamoorthy G.K."/>
            <person name="Gryganskyi A."/>
            <person name="Culley D."/>
            <person name="Magnuson J.K."/>
            <person name="James T.Y."/>
            <person name="O'Malley M.A."/>
            <person name="Stajich J.E."/>
            <person name="Spatafora J.W."/>
            <person name="Visel A."/>
            <person name="Grigoriev I.V."/>
        </authorList>
    </citation>
    <scope>NUCLEOTIDE SEQUENCE [LARGE SCALE GENOMIC DNA]</scope>
    <source>
        <strain evidence="1 2">PL171</strain>
    </source>
</reference>
<protein>
    <submittedName>
        <fullName evidence="1">Uncharacterized protein</fullName>
    </submittedName>
</protein>
<comment type="caution">
    <text evidence="1">The sequence shown here is derived from an EMBL/GenBank/DDBJ whole genome shotgun (WGS) entry which is preliminary data.</text>
</comment>
<organism evidence="1 2">
    <name type="scientific">Catenaria anguillulae PL171</name>
    <dbReference type="NCBI Taxonomy" id="765915"/>
    <lineage>
        <taxon>Eukaryota</taxon>
        <taxon>Fungi</taxon>
        <taxon>Fungi incertae sedis</taxon>
        <taxon>Blastocladiomycota</taxon>
        <taxon>Blastocladiomycetes</taxon>
        <taxon>Blastocladiales</taxon>
        <taxon>Catenariaceae</taxon>
        <taxon>Catenaria</taxon>
    </lineage>
</organism>
<dbReference type="EMBL" id="MCFL01000017">
    <property type="protein sequence ID" value="ORZ36420.1"/>
    <property type="molecule type" value="Genomic_DNA"/>
</dbReference>
<sequence length="182" mass="19272">MAIPSRAESQGQTIQNPTLPACACAAIIRANTRPTITASPSSTAPVTCDHTVPTAPSSIAPHLIIMHQIDPCTVSVRVPQRQLPPTRAAHAMLEPTCAAAAHGCQRVGGSPTCGTGNKLDAAAWWHAIEKQFPHVRRPRTAVAGDPRKVWGHGGQGRHVVASKCQVGQAWQGERDGRRGQVQ</sequence>
<evidence type="ECO:0000313" key="1">
    <source>
        <dbReference type="EMBL" id="ORZ36420.1"/>
    </source>
</evidence>
<name>A0A1Y2HPB1_9FUNG</name>
<dbReference type="Proteomes" id="UP000193411">
    <property type="component" value="Unassembled WGS sequence"/>
</dbReference>
<gene>
    <name evidence="1" type="ORF">BCR44DRAFT_38437</name>
</gene>
<keyword evidence="2" id="KW-1185">Reference proteome</keyword>